<proteinExistence type="predicted"/>
<feature type="compositionally biased region" description="Basic and acidic residues" evidence="1">
    <location>
        <begin position="133"/>
        <end position="142"/>
    </location>
</feature>
<dbReference type="CDD" id="cd22762">
    <property type="entry name" value="OTU_fungi_OTU2-like"/>
    <property type="match status" value="1"/>
</dbReference>
<feature type="region of interest" description="Disordered" evidence="1">
    <location>
        <begin position="95"/>
        <end position="142"/>
    </location>
</feature>
<protein>
    <recommendedName>
        <fullName evidence="2">OTU domain-containing protein</fullName>
    </recommendedName>
</protein>
<dbReference type="AlphaFoldDB" id="A0AB34PRY8"/>
<feature type="compositionally biased region" description="Basic and acidic residues" evidence="1">
    <location>
        <begin position="12"/>
        <end position="24"/>
    </location>
</feature>
<feature type="region of interest" description="Disordered" evidence="1">
    <location>
        <begin position="58"/>
        <end position="83"/>
    </location>
</feature>
<dbReference type="GO" id="GO:0004843">
    <property type="term" value="F:cysteine-type deubiquitinase activity"/>
    <property type="evidence" value="ECO:0007669"/>
    <property type="project" value="TreeGrafter"/>
</dbReference>
<dbReference type="PANTHER" id="PTHR12419">
    <property type="entry name" value="OTU DOMAIN CONTAINING PROTEIN"/>
    <property type="match status" value="1"/>
</dbReference>
<dbReference type="InterPro" id="IPR050704">
    <property type="entry name" value="Peptidase_C85-like"/>
</dbReference>
<evidence type="ECO:0000313" key="3">
    <source>
        <dbReference type="EMBL" id="KGR08530.1"/>
    </source>
</evidence>
<dbReference type="Proteomes" id="UP000030161">
    <property type="component" value="Unassembled WGS sequence"/>
</dbReference>
<feature type="domain" description="OTU" evidence="2">
    <location>
        <begin position="177"/>
        <end position="323"/>
    </location>
</feature>
<dbReference type="EMBL" id="AJIX01000028">
    <property type="protein sequence ID" value="KGR08530.1"/>
    <property type="molecule type" value="Genomic_DNA"/>
</dbReference>
<dbReference type="Gene3D" id="3.90.70.80">
    <property type="match status" value="1"/>
</dbReference>
<evidence type="ECO:0000256" key="1">
    <source>
        <dbReference type="SAM" id="MobiDB-lite"/>
    </source>
</evidence>
<accession>A0AB34PRY8</accession>
<name>A0AB34PRY8_CANAX</name>
<dbReference type="InterPro" id="IPR003323">
    <property type="entry name" value="OTU_dom"/>
</dbReference>
<dbReference type="InterPro" id="IPR038765">
    <property type="entry name" value="Papain-like_cys_pep_sf"/>
</dbReference>
<dbReference type="GO" id="GO:0016579">
    <property type="term" value="P:protein deubiquitination"/>
    <property type="evidence" value="ECO:0007669"/>
    <property type="project" value="TreeGrafter"/>
</dbReference>
<dbReference type="Pfam" id="PF02338">
    <property type="entry name" value="OTU"/>
    <property type="match status" value="1"/>
</dbReference>
<dbReference type="PROSITE" id="PS50802">
    <property type="entry name" value="OTU"/>
    <property type="match status" value="1"/>
</dbReference>
<evidence type="ECO:0000259" key="2">
    <source>
        <dbReference type="PROSITE" id="PS50802"/>
    </source>
</evidence>
<evidence type="ECO:0000313" key="4">
    <source>
        <dbReference type="Proteomes" id="UP000030161"/>
    </source>
</evidence>
<sequence length="323" mass="36744">MSENEQQPTVTTREELLQRHKKESKDLIATITGLKKQATKKTRKSVLNKCQELQDNLDQKHKQELKEFDNPNGGQDEEEEVTPEQLLAQLSLEKESPAAEISNTESLEEGINSGSGGNAGDSIKPRKKRNRQRERLNRRQAEIDKIKQEAAIEASNTVDYRQIEIESMDKLLSLNNLQSFEIKPDGHCLFASIQDQLKVRHQDVEHLDHNGPEDVPSIDQLRKLAGDYIKSNQEDFIPFLIDENTGELRDLDDYINELTTTAMWGSDMEILALSKVFNCPISIYMAGASTLTINEHGQLPELKLGYYKHSFGLGEHYNSLRDL</sequence>
<dbReference type="PANTHER" id="PTHR12419:SF10">
    <property type="entry name" value="DEUBIQUITINASE OTUD6B"/>
    <property type="match status" value="1"/>
</dbReference>
<dbReference type="FunFam" id="3.90.70.80:FF:000022">
    <property type="entry name" value="OTU2p protein"/>
    <property type="match status" value="1"/>
</dbReference>
<comment type="caution">
    <text evidence="3">The sequence shown here is derived from an EMBL/GenBank/DDBJ whole genome shotgun (WGS) entry which is preliminary data.</text>
</comment>
<reference evidence="3 4" key="1">
    <citation type="submission" date="2013-12" db="EMBL/GenBank/DDBJ databases">
        <title>The Genome Sequence of Candida albicans P78048.</title>
        <authorList>
            <consortium name="The Broad Institute Genome Sequencing Platform"/>
            <consortium name="The Broad Institute Genome Sequencing Center for Infectious Disease"/>
            <person name="Cuomo C."/>
            <person name="Bennett R."/>
            <person name="Hirakawa M."/>
            <person name="Noverr M."/>
            <person name="Mitchell A."/>
            <person name="Young S.K."/>
            <person name="Zeng Q."/>
            <person name="Gargeya S."/>
            <person name="Fitzgerald M."/>
            <person name="Abouelleil A."/>
            <person name="Alvarado L."/>
            <person name="Berlin A.M."/>
            <person name="Chapman S.B."/>
            <person name="Dewar J."/>
            <person name="Goldberg J."/>
            <person name="Griggs A."/>
            <person name="Gujja S."/>
            <person name="Hansen M."/>
            <person name="Howarth C."/>
            <person name="Imamovic A."/>
            <person name="Larimer J."/>
            <person name="McCowan C."/>
            <person name="Murphy C."/>
            <person name="Pearson M."/>
            <person name="Priest M."/>
            <person name="Roberts A."/>
            <person name="Saif S."/>
            <person name="Shea T."/>
            <person name="Sykes S."/>
            <person name="Wortman J."/>
            <person name="Nusbaum C."/>
            <person name="Birren B."/>
        </authorList>
    </citation>
    <scope>NUCLEOTIDE SEQUENCE [LARGE SCALE GENOMIC DNA]</scope>
    <source>
        <strain evidence="3 4">P78048</strain>
    </source>
</reference>
<dbReference type="SMR" id="A0AB34PRY8"/>
<dbReference type="InterPro" id="IPR049771">
    <property type="entry name" value="OTU2-like_OTU"/>
</dbReference>
<feature type="compositionally biased region" description="Basic and acidic residues" evidence="1">
    <location>
        <begin position="58"/>
        <end position="69"/>
    </location>
</feature>
<feature type="compositionally biased region" description="Polar residues" evidence="1">
    <location>
        <begin position="1"/>
        <end position="11"/>
    </location>
</feature>
<dbReference type="SUPFAM" id="SSF54001">
    <property type="entry name" value="Cysteine proteinases"/>
    <property type="match status" value="1"/>
</dbReference>
<organism evidence="3 4">
    <name type="scientific">Candida albicans P78048</name>
    <dbReference type="NCBI Taxonomy" id="1094989"/>
    <lineage>
        <taxon>Eukaryota</taxon>
        <taxon>Fungi</taxon>
        <taxon>Dikarya</taxon>
        <taxon>Ascomycota</taxon>
        <taxon>Saccharomycotina</taxon>
        <taxon>Pichiomycetes</taxon>
        <taxon>Debaryomycetaceae</taxon>
        <taxon>Candida/Lodderomyces clade</taxon>
        <taxon>Candida</taxon>
    </lineage>
</organism>
<feature type="region of interest" description="Disordered" evidence="1">
    <location>
        <begin position="1"/>
        <end position="24"/>
    </location>
</feature>
<gene>
    <name evidence="3" type="ORF">MG3_04089</name>
</gene>